<feature type="compositionally biased region" description="Polar residues" evidence="1">
    <location>
        <begin position="1"/>
        <end position="17"/>
    </location>
</feature>
<name>A0ABT8PER3_9BURK</name>
<dbReference type="Proteomes" id="UP001171606">
    <property type="component" value="Unassembled WGS sequence"/>
</dbReference>
<accession>A0ABT8PER3</accession>
<dbReference type="RefSeq" id="WP_226291777.1">
    <property type="nucleotide sequence ID" value="NZ_JAUJSQ010000007.1"/>
</dbReference>
<evidence type="ECO:0000313" key="2">
    <source>
        <dbReference type="EMBL" id="MDN7933626.1"/>
    </source>
</evidence>
<feature type="region of interest" description="Disordered" evidence="1">
    <location>
        <begin position="1"/>
        <end position="20"/>
    </location>
</feature>
<protein>
    <submittedName>
        <fullName evidence="2">Uncharacterized protein</fullName>
    </submittedName>
</protein>
<organism evidence="2 3">
    <name type="scientific">Burkholderia metallica</name>
    <dbReference type="NCBI Taxonomy" id="488729"/>
    <lineage>
        <taxon>Bacteria</taxon>
        <taxon>Pseudomonadati</taxon>
        <taxon>Pseudomonadota</taxon>
        <taxon>Betaproteobacteria</taxon>
        <taxon>Burkholderiales</taxon>
        <taxon>Burkholderiaceae</taxon>
        <taxon>Burkholderia</taxon>
        <taxon>Burkholderia cepacia complex</taxon>
    </lineage>
</organism>
<gene>
    <name evidence="2" type="ORF">QZM52_20275</name>
</gene>
<dbReference type="EMBL" id="JAUJSQ010000007">
    <property type="protein sequence ID" value="MDN7933626.1"/>
    <property type="molecule type" value="Genomic_DNA"/>
</dbReference>
<evidence type="ECO:0000256" key="1">
    <source>
        <dbReference type="SAM" id="MobiDB-lite"/>
    </source>
</evidence>
<sequence length="292" mass="31955">MISSVQSGSRSAPGTTSTEKRPDEVLRFAEYVTKLCNYNRDVATQREAKKAPSLLYLTAAVCGARIPLNRPSDFAAAQKFLDSIGIASVKHAICRSLTPPDPKLLVQIGVPCDKVAEKYRIPPLMYAMKELVTIAIDEGMEDLRNGKSCIEIAEKRGIPQDRLTMYELHLRAVKGPLAELVRNGEPCDKVAEKYGIPQDSITINVLQKITIDEGPAGKCVGNGEPCDKVAEKYGLPLDGIGRGVLEVRAARGVAGERVRKGESPFTVSDEHGIRRDSKAMEMLKMISVETRF</sequence>
<evidence type="ECO:0000313" key="3">
    <source>
        <dbReference type="Proteomes" id="UP001171606"/>
    </source>
</evidence>
<reference evidence="2" key="1">
    <citation type="submission" date="2023-07" db="EMBL/GenBank/DDBJ databases">
        <title>A collection of bacterial strains from the Burkholderia cepacia Research Laboratory and Repository.</title>
        <authorList>
            <person name="Lipuma J."/>
            <person name="Spilker T."/>
            <person name="Caverly L."/>
        </authorList>
    </citation>
    <scope>NUCLEOTIDE SEQUENCE</scope>
    <source>
        <strain evidence="2">AU42020</strain>
    </source>
</reference>
<proteinExistence type="predicted"/>
<comment type="caution">
    <text evidence="2">The sequence shown here is derived from an EMBL/GenBank/DDBJ whole genome shotgun (WGS) entry which is preliminary data.</text>
</comment>
<keyword evidence="3" id="KW-1185">Reference proteome</keyword>